<dbReference type="GO" id="GO:0016491">
    <property type="term" value="F:oxidoreductase activity"/>
    <property type="evidence" value="ECO:0007669"/>
    <property type="project" value="UniProtKB-KW"/>
</dbReference>
<keyword evidence="4" id="KW-0408">Iron</keyword>
<sequence>MADVMQPYILSRTALERRAIDLLVIGGGMAGTFAALAAKRADPARSVVIVEQSNILGGQGTVGGVAGFVGDTARVNAVFAELVARLERAGKIDPYRSNDDRRAYDLESCGFYLQEMVAEAGIETWLHAVALDGKAQDGWVKEVLISVGPTLAVVEPAMVIDATGNALIADILGLPTRHLGALAQLPMSLYFTLWDTGRPVRPFLPEGCPRWDNDDDLPMTSLHGFADGRIEVKMKVVGFDAADGFSLSEAEIHGRRQMMGLIYHLQTRGYRGRHAAGGGKPLATYTLASVSRAIGQREGRRIIGRATLTEDDIRHAAIFDDAVAVGTYHLDFHWPDTDKRAGTGITDMVEPYHIPLGAMLPQGMHNVLCPGRSLSGDQMALSSYRAMATCAQMGFGAGTAAALASASGGSLAALDPTALRAAIEAGGQSLDLSRYGDYLRCLQLIEEIIPIAASDGDHLMLERLSNGRTHASLMKGNAVVAAALRERAVWSAIGPMEDAASLTPDTARPNAVIPDAAVPSPAVPDAVKGQVRFDTTGAILAFAEACPSSALTEDGAVGCILLKRCHRGEERWELHATVDEPGRLFALIVAGDRLRYRVLSTDHRSAVAPDLIPTAIGCAVAFATHDGRIHFWEASEDRFADIGSPAPDPQALKRRPYEDHLLLAEAPGLEIAS</sequence>
<evidence type="ECO:0000313" key="7">
    <source>
        <dbReference type="Proteomes" id="UP000248021"/>
    </source>
</evidence>
<dbReference type="Proteomes" id="UP000248021">
    <property type="component" value="Unassembled WGS sequence"/>
</dbReference>
<protein>
    <submittedName>
        <fullName evidence="6">FAD dependent oxidoreductase</fullName>
    </submittedName>
</protein>
<dbReference type="Gene3D" id="3.50.50.60">
    <property type="entry name" value="FAD/NAD(P)-binding domain"/>
    <property type="match status" value="1"/>
</dbReference>
<name>A0A2V3U8M1_9HYPH</name>
<evidence type="ECO:0000256" key="5">
    <source>
        <dbReference type="ARBA" id="ARBA00023014"/>
    </source>
</evidence>
<organism evidence="6 7">
    <name type="scientific">Chelatococcus asaccharovorans</name>
    <dbReference type="NCBI Taxonomy" id="28210"/>
    <lineage>
        <taxon>Bacteria</taxon>
        <taxon>Pseudomonadati</taxon>
        <taxon>Pseudomonadota</taxon>
        <taxon>Alphaproteobacteria</taxon>
        <taxon>Hyphomicrobiales</taxon>
        <taxon>Chelatococcaceae</taxon>
        <taxon>Chelatococcus</taxon>
    </lineage>
</organism>
<keyword evidence="7" id="KW-1185">Reference proteome</keyword>
<dbReference type="InterPro" id="IPR036188">
    <property type="entry name" value="FAD/NAD-bd_sf"/>
</dbReference>
<dbReference type="InterPro" id="IPR039650">
    <property type="entry name" value="HdrA-like"/>
</dbReference>
<dbReference type="PANTHER" id="PTHR43498">
    <property type="entry name" value="FERREDOXIN:COB-COM HETERODISULFIDE REDUCTASE SUBUNIT A"/>
    <property type="match status" value="1"/>
</dbReference>
<evidence type="ECO:0000256" key="2">
    <source>
        <dbReference type="ARBA" id="ARBA00022723"/>
    </source>
</evidence>
<keyword evidence="5" id="KW-0411">Iron-sulfur</keyword>
<evidence type="ECO:0000256" key="4">
    <source>
        <dbReference type="ARBA" id="ARBA00023004"/>
    </source>
</evidence>
<dbReference type="OrthoDB" id="9777740at2"/>
<dbReference type="GO" id="GO:0046872">
    <property type="term" value="F:metal ion binding"/>
    <property type="evidence" value="ECO:0007669"/>
    <property type="project" value="UniProtKB-KW"/>
</dbReference>
<dbReference type="GO" id="GO:0051539">
    <property type="term" value="F:4 iron, 4 sulfur cluster binding"/>
    <property type="evidence" value="ECO:0007669"/>
    <property type="project" value="UniProtKB-KW"/>
</dbReference>
<comment type="caution">
    <text evidence="6">The sequence shown here is derived from an EMBL/GenBank/DDBJ whole genome shotgun (WGS) entry which is preliminary data.</text>
</comment>
<dbReference type="SUPFAM" id="SSF51905">
    <property type="entry name" value="FAD/NAD(P)-binding domain"/>
    <property type="match status" value="1"/>
</dbReference>
<accession>A0A2V3U8M1</accession>
<dbReference type="Pfam" id="PF12831">
    <property type="entry name" value="FAD_oxidored"/>
    <property type="match status" value="1"/>
</dbReference>
<keyword evidence="1" id="KW-0004">4Fe-4S</keyword>
<proteinExistence type="predicted"/>
<dbReference type="AlphaFoldDB" id="A0A2V3U8M1"/>
<evidence type="ECO:0000313" key="6">
    <source>
        <dbReference type="EMBL" id="PXW58674.1"/>
    </source>
</evidence>
<dbReference type="PANTHER" id="PTHR43498:SF1">
    <property type="entry name" value="COB--COM HETERODISULFIDE REDUCTASE IRON-SULFUR SUBUNIT A"/>
    <property type="match status" value="1"/>
</dbReference>
<evidence type="ECO:0000256" key="3">
    <source>
        <dbReference type="ARBA" id="ARBA00023002"/>
    </source>
</evidence>
<keyword evidence="3" id="KW-0560">Oxidoreductase</keyword>
<evidence type="ECO:0000256" key="1">
    <source>
        <dbReference type="ARBA" id="ARBA00022485"/>
    </source>
</evidence>
<dbReference type="EMBL" id="QJJK01000005">
    <property type="protein sequence ID" value="PXW58674.1"/>
    <property type="molecule type" value="Genomic_DNA"/>
</dbReference>
<reference evidence="6 7" key="1">
    <citation type="submission" date="2018-05" db="EMBL/GenBank/DDBJ databases">
        <title>Genomic Encyclopedia of Type Strains, Phase IV (KMG-IV): sequencing the most valuable type-strain genomes for metagenomic binning, comparative biology and taxonomic classification.</title>
        <authorList>
            <person name="Goeker M."/>
        </authorList>
    </citation>
    <scope>NUCLEOTIDE SEQUENCE [LARGE SCALE GENOMIC DNA]</scope>
    <source>
        <strain evidence="6 7">DSM 6462</strain>
    </source>
</reference>
<gene>
    <name evidence="6" type="ORF">C7450_10520</name>
</gene>
<keyword evidence="2" id="KW-0479">Metal-binding</keyword>